<sequence>MQKYDAAVPFEFPLLSDKWPRLSASSRLQSAVDEVANELQVSPEMALTTALGALSVACQAGYMVKMPNRNVIHPVSLMLLTVAESGVRKTALESKFFKSIRDFQKKQENENKKRLRKHEFEHEVWSTKRQTLLSVLRKAVRRGEDCEQIEMRLRNMEDEKPELAKTINLLHEDTSIQALLNSMHDHYPVACLVSSEADEILNGLAMQSTSAINALWSGSDVTVGRSSRTSFTITEGRLTAALMTQKSSVEHYLERRGKRARGSGLLARFLTVYPRSFIGYRDSSEGKSEKTPYCDAFNLRVHDLLLKTLREDGLKLSKTQVIEFLPEVTEEWNLTEKFIEHQCRVNGIYELATDHAGKLMENMDRVAALIHLCENDSDRITKETFISARDICMHYSMHFLEYLVPETQAQKDAKKLYDKMYAYQDQYNSIFGTSWMLRYSHLTRDRLDEALAILEKNKYVERFQNNHYRFYPDKVGEKPRLNPGFYRSMRPQ</sequence>
<comment type="caution">
    <text evidence="2">The sequence shown here is derived from an EMBL/GenBank/DDBJ whole genome shotgun (WGS) entry which is preliminary data.</text>
</comment>
<keyword evidence="1" id="KW-0175">Coiled coil</keyword>
<keyword evidence="3" id="KW-1185">Reference proteome</keyword>
<accession>A0ABX5J0V6</accession>
<reference evidence="2 3" key="1">
    <citation type="submission" date="2018-03" db="EMBL/GenBank/DDBJ databases">
        <authorList>
            <person name="Zhou J."/>
            <person name="Li X."/>
            <person name="Xue M."/>
            <person name="Yin J."/>
        </authorList>
    </citation>
    <scope>NUCLEOTIDE SEQUENCE [LARGE SCALE GENOMIC DNA]</scope>
    <source>
        <strain evidence="2 3">SYSU ZJ2214</strain>
    </source>
</reference>
<dbReference type="Pfam" id="PF13148">
    <property type="entry name" value="DUF3987"/>
    <property type="match status" value="1"/>
</dbReference>
<name>A0ABX5J0V6_9GAMM</name>
<evidence type="ECO:0008006" key="4">
    <source>
        <dbReference type="Google" id="ProtNLM"/>
    </source>
</evidence>
<gene>
    <name evidence="2" type="ORF">C6W88_11455</name>
</gene>
<evidence type="ECO:0000313" key="2">
    <source>
        <dbReference type="EMBL" id="PTL94951.1"/>
    </source>
</evidence>
<organism evidence="2 3">
    <name type="scientific">Halomonas litopenaei</name>
    <dbReference type="NCBI Taxonomy" id="2109328"/>
    <lineage>
        <taxon>Bacteria</taxon>
        <taxon>Pseudomonadati</taxon>
        <taxon>Pseudomonadota</taxon>
        <taxon>Gammaproteobacteria</taxon>
        <taxon>Oceanospirillales</taxon>
        <taxon>Halomonadaceae</taxon>
        <taxon>Halomonas</taxon>
    </lineage>
</organism>
<proteinExistence type="predicted"/>
<feature type="coiled-coil region" evidence="1">
    <location>
        <begin position="146"/>
        <end position="173"/>
    </location>
</feature>
<dbReference type="EMBL" id="PXNS01000005">
    <property type="protein sequence ID" value="PTL94951.1"/>
    <property type="molecule type" value="Genomic_DNA"/>
</dbReference>
<evidence type="ECO:0000313" key="3">
    <source>
        <dbReference type="Proteomes" id="UP000241895"/>
    </source>
</evidence>
<evidence type="ECO:0000256" key="1">
    <source>
        <dbReference type="SAM" id="Coils"/>
    </source>
</evidence>
<dbReference type="InterPro" id="IPR025048">
    <property type="entry name" value="DUF3987"/>
</dbReference>
<dbReference type="Proteomes" id="UP000241895">
    <property type="component" value="Unassembled WGS sequence"/>
</dbReference>
<protein>
    <recommendedName>
        <fullName evidence="4">DUF3987 domain-containing protein</fullName>
    </recommendedName>
</protein>